<dbReference type="Proteomes" id="UP000217343">
    <property type="component" value="Chromosome"/>
</dbReference>
<evidence type="ECO:0000256" key="3">
    <source>
        <dbReference type="ARBA" id="ARBA00023163"/>
    </source>
</evidence>
<dbReference type="InterPro" id="IPR009057">
    <property type="entry name" value="Homeodomain-like_sf"/>
</dbReference>
<dbReference type="KEGG" id="mmas:MYMAC_003386"/>
<keyword evidence="2 4" id="KW-0238">DNA-binding</keyword>
<keyword evidence="7" id="KW-1185">Reference proteome</keyword>
<dbReference type="SUPFAM" id="SSF48498">
    <property type="entry name" value="Tetracyclin repressor-like, C-terminal domain"/>
    <property type="match status" value="1"/>
</dbReference>
<dbReference type="EMBL" id="CP022203">
    <property type="protein sequence ID" value="ATB47769.1"/>
    <property type="molecule type" value="Genomic_DNA"/>
</dbReference>
<evidence type="ECO:0000259" key="5">
    <source>
        <dbReference type="PROSITE" id="PS50977"/>
    </source>
</evidence>
<feature type="DNA-binding region" description="H-T-H motif" evidence="4">
    <location>
        <begin position="34"/>
        <end position="53"/>
    </location>
</feature>
<organism evidence="6 7">
    <name type="scientific">Corallococcus macrosporus DSM 14697</name>
    <dbReference type="NCBI Taxonomy" id="1189310"/>
    <lineage>
        <taxon>Bacteria</taxon>
        <taxon>Pseudomonadati</taxon>
        <taxon>Myxococcota</taxon>
        <taxon>Myxococcia</taxon>
        <taxon>Myxococcales</taxon>
        <taxon>Cystobacterineae</taxon>
        <taxon>Myxococcaceae</taxon>
        <taxon>Corallococcus</taxon>
    </lineage>
</organism>
<keyword evidence="1" id="KW-0805">Transcription regulation</keyword>
<evidence type="ECO:0000256" key="4">
    <source>
        <dbReference type="PROSITE-ProRule" id="PRU00335"/>
    </source>
</evidence>
<evidence type="ECO:0000313" key="7">
    <source>
        <dbReference type="Proteomes" id="UP000217343"/>
    </source>
</evidence>
<sequence>MPRPRASRLDPERRQTLLDVAAEEFAEHGFDGASFNRILERAGFSKGVAYYYFEGKDDLYAAVLALTLEALAQRFGAWQRPPDADGFWRTLRERYFALTSHIINDERSARLLRSMSQARTHPKLQEAWLRFEGPLVAWFQRVLEDGRALGAVRADVPESLLLTSLMGIGQASDGWLLEQWAQKGAPALRKGAAQVFSLFEDLLTPRPVGLAPAKRR</sequence>
<reference evidence="6 7" key="1">
    <citation type="submission" date="2017-06" db="EMBL/GenBank/DDBJ databases">
        <title>Sequencing and comparative analysis of myxobacterial genomes.</title>
        <authorList>
            <person name="Rupp O."/>
            <person name="Goesmann A."/>
            <person name="Sogaard-Andersen L."/>
        </authorList>
    </citation>
    <scope>NUCLEOTIDE SEQUENCE [LARGE SCALE GENOMIC DNA]</scope>
    <source>
        <strain evidence="6 7">DSM 14697</strain>
    </source>
</reference>
<protein>
    <submittedName>
        <fullName evidence="6">TetR family transcriptional regulator</fullName>
    </submittedName>
</protein>
<evidence type="ECO:0000256" key="2">
    <source>
        <dbReference type="ARBA" id="ARBA00023125"/>
    </source>
</evidence>
<dbReference type="Gene3D" id="1.10.357.10">
    <property type="entry name" value="Tetracycline Repressor, domain 2"/>
    <property type="match status" value="1"/>
</dbReference>
<accession>A0A250JV67</accession>
<dbReference type="SUPFAM" id="SSF46689">
    <property type="entry name" value="Homeodomain-like"/>
    <property type="match status" value="1"/>
</dbReference>
<evidence type="ECO:0000256" key="1">
    <source>
        <dbReference type="ARBA" id="ARBA00023015"/>
    </source>
</evidence>
<dbReference type="InterPro" id="IPR036271">
    <property type="entry name" value="Tet_transcr_reg_TetR-rel_C_sf"/>
</dbReference>
<dbReference type="AlphaFoldDB" id="A0A250JV67"/>
<dbReference type="OrthoDB" id="9812484at2"/>
<dbReference type="PROSITE" id="PS50977">
    <property type="entry name" value="HTH_TETR_2"/>
    <property type="match status" value="1"/>
</dbReference>
<dbReference type="PRINTS" id="PR00455">
    <property type="entry name" value="HTHTETR"/>
</dbReference>
<proteinExistence type="predicted"/>
<dbReference type="RefSeq" id="WP_095958843.1">
    <property type="nucleotide sequence ID" value="NZ_CP022203.1"/>
</dbReference>
<dbReference type="PANTHER" id="PTHR30055:SF234">
    <property type="entry name" value="HTH-TYPE TRANSCRIPTIONAL REGULATOR BETI"/>
    <property type="match status" value="1"/>
</dbReference>
<dbReference type="Pfam" id="PF00440">
    <property type="entry name" value="TetR_N"/>
    <property type="match status" value="1"/>
</dbReference>
<dbReference type="GO" id="GO:0000976">
    <property type="term" value="F:transcription cis-regulatory region binding"/>
    <property type="evidence" value="ECO:0007669"/>
    <property type="project" value="TreeGrafter"/>
</dbReference>
<dbReference type="InterPro" id="IPR050109">
    <property type="entry name" value="HTH-type_TetR-like_transc_reg"/>
</dbReference>
<gene>
    <name evidence="6" type="ORF">MYMAC_003386</name>
</gene>
<dbReference type="PANTHER" id="PTHR30055">
    <property type="entry name" value="HTH-TYPE TRANSCRIPTIONAL REGULATOR RUTR"/>
    <property type="match status" value="1"/>
</dbReference>
<keyword evidence="3" id="KW-0804">Transcription</keyword>
<name>A0A250JV67_9BACT</name>
<evidence type="ECO:0000313" key="6">
    <source>
        <dbReference type="EMBL" id="ATB47769.1"/>
    </source>
</evidence>
<feature type="domain" description="HTH tetR-type" evidence="5">
    <location>
        <begin position="11"/>
        <end position="71"/>
    </location>
</feature>
<dbReference type="InterPro" id="IPR001647">
    <property type="entry name" value="HTH_TetR"/>
</dbReference>
<dbReference type="GO" id="GO:0003700">
    <property type="term" value="F:DNA-binding transcription factor activity"/>
    <property type="evidence" value="ECO:0007669"/>
    <property type="project" value="TreeGrafter"/>
</dbReference>